<dbReference type="Proteomes" id="UP000719766">
    <property type="component" value="Unassembled WGS sequence"/>
</dbReference>
<comment type="similarity">
    <text evidence="3">Belongs to the cyclic nucleotide phosphodiesterase family.</text>
</comment>
<keyword evidence="7" id="KW-1185">Reference proteome</keyword>
<dbReference type="SMART" id="SM00471">
    <property type="entry name" value="HDc"/>
    <property type="match status" value="1"/>
</dbReference>
<dbReference type="PROSITE" id="PS00126">
    <property type="entry name" value="PDEASE_I_1"/>
    <property type="match status" value="1"/>
</dbReference>
<dbReference type="InterPro" id="IPR002073">
    <property type="entry name" value="PDEase_catalytic_dom"/>
</dbReference>
<organism evidence="6 7">
    <name type="scientific">Suillus plorans</name>
    <dbReference type="NCBI Taxonomy" id="116603"/>
    <lineage>
        <taxon>Eukaryota</taxon>
        <taxon>Fungi</taxon>
        <taxon>Dikarya</taxon>
        <taxon>Basidiomycota</taxon>
        <taxon>Agaricomycotina</taxon>
        <taxon>Agaricomycetes</taxon>
        <taxon>Agaricomycetidae</taxon>
        <taxon>Boletales</taxon>
        <taxon>Suillineae</taxon>
        <taxon>Suillaceae</taxon>
        <taxon>Suillus</taxon>
    </lineage>
</organism>
<dbReference type="PANTHER" id="PTHR11347">
    <property type="entry name" value="CYCLIC NUCLEOTIDE PHOSPHODIESTERASE"/>
    <property type="match status" value="1"/>
</dbReference>
<reference evidence="6" key="1">
    <citation type="journal article" date="2020" name="New Phytol.">
        <title>Comparative genomics reveals dynamic genome evolution in host specialist ectomycorrhizal fungi.</title>
        <authorList>
            <person name="Lofgren L.A."/>
            <person name="Nguyen N.H."/>
            <person name="Vilgalys R."/>
            <person name="Ruytinx J."/>
            <person name="Liao H.L."/>
            <person name="Branco S."/>
            <person name="Kuo A."/>
            <person name="LaButti K."/>
            <person name="Lipzen A."/>
            <person name="Andreopoulos W."/>
            <person name="Pangilinan J."/>
            <person name="Riley R."/>
            <person name="Hundley H."/>
            <person name="Na H."/>
            <person name="Barry K."/>
            <person name="Grigoriev I.V."/>
            <person name="Stajich J.E."/>
            <person name="Kennedy P.G."/>
        </authorList>
    </citation>
    <scope>NUCLEOTIDE SEQUENCE</scope>
    <source>
        <strain evidence="6">S12</strain>
    </source>
</reference>
<keyword evidence="2 3" id="KW-0378">Hydrolase</keyword>
<dbReference type="InterPro" id="IPR036971">
    <property type="entry name" value="PDEase_catalytic_dom_sf"/>
</dbReference>
<dbReference type="Gene3D" id="1.10.1300.10">
    <property type="entry name" value="3'5'-cyclic nucleotide phosphodiesterase, catalytic domain"/>
    <property type="match status" value="1"/>
</dbReference>
<feature type="domain" description="PDEase" evidence="5">
    <location>
        <begin position="57"/>
        <end position="415"/>
    </location>
</feature>
<dbReference type="GO" id="GO:0007165">
    <property type="term" value="P:signal transduction"/>
    <property type="evidence" value="ECO:0007669"/>
    <property type="project" value="InterPro"/>
</dbReference>
<comment type="cofactor">
    <cofactor evidence="3">
        <name>a divalent metal cation</name>
        <dbReference type="ChEBI" id="CHEBI:60240"/>
    </cofactor>
    <text evidence="3">Binds 2 divalent metal cations per subunit. Site 1 may preferentially bind zinc ions, while site 2 has a preference for magnesium and/or manganese ions.</text>
</comment>
<dbReference type="InterPro" id="IPR023174">
    <property type="entry name" value="PDEase_CS"/>
</dbReference>
<dbReference type="GO" id="GO:0046872">
    <property type="term" value="F:metal ion binding"/>
    <property type="evidence" value="ECO:0007669"/>
    <property type="project" value="UniProtKB-KW"/>
</dbReference>
<dbReference type="EC" id="3.1.4.-" evidence="3"/>
<accession>A0A9P7DSW6</accession>
<feature type="region of interest" description="Disordered" evidence="4">
    <location>
        <begin position="504"/>
        <end position="523"/>
    </location>
</feature>
<evidence type="ECO:0000256" key="2">
    <source>
        <dbReference type="ARBA" id="ARBA00022801"/>
    </source>
</evidence>
<dbReference type="PROSITE" id="PS51845">
    <property type="entry name" value="PDEASE_I_2"/>
    <property type="match status" value="1"/>
</dbReference>
<dbReference type="EMBL" id="JABBWE010000006">
    <property type="protein sequence ID" value="KAG1802265.1"/>
    <property type="molecule type" value="Genomic_DNA"/>
</dbReference>
<dbReference type="GO" id="GO:0004114">
    <property type="term" value="F:3',5'-cyclic-nucleotide phosphodiesterase activity"/>
    <property type="evidence" value="ECO:0007669"/>
    <property type="project" value="InterPro"/>
</dbReference>
<keyword evidence="1 3" id="KW-0479">Metal-binding</keyword>
<proteinExistence type="inferred from homology"/>
<dbReference type="AlphaFoldDB" id="A0A9P7DSW6"/>
<protein>
    <recommendedName>
        <fullName evidence="3">Phosphodiesterase</fullName>
        <ecNumber evidence="3">3.1.4.-</ecNumber>
    </recommendedName>
</protein>
<dbReference type="SUPFAM" id="SSF109604">
    <property type="entry name" value="HD-domain/PDEase-like"/>
    <property type="match status" value="1"/>
</dbReference>
<dbReference type="RefSeq" id="XP_041165457.1">
    <property type="nucleotide sequence ID" value="XM_041297221.1"/>
</dbReference>
<evidence type="ECO:0000256" key="3">
    <source>
        <dbReference type="RuleBase" id="RU363067"/>
    </source>
</evidence>
<evidence type="ECO:0000313" key="7">
    <source>
        <dbReference type="Proteomes" id="UP000719766"/>
    </source>
</evidence>
<evidence type="ECO:0000259" key="5">
    <source>
        <dbReference type="PROSITE" id="PS51845"/>
    </source>
</evidence>
<dbReference type="CDD" id="cd00077">
    <property type="entry name" value="HDc"/>
    <property type="match status" value="1"/>
</dbReference>
<dbReference type="InterPro" id="IPR003607">
    <property type="entry name" value="HD/PDEase_dom"/>
</dbReference>
<dbReference type="OrthoDB" id="546632at2759"/>
<comment type="caution">
    <text evidence="6">The sequence shown here is derived from an EMBL/GenBank/DDBJ whole genome shotgun (WGS) entry which is preliminary data.</text>
</comment>
<sequence length="611" mass="66860">MLDNEEYSHGRRRSVDVGGLALALENQGLGHGWGGWEEDEQGETRYAELLSDMYNHTQTTVSHHVHDISPIVIPAHTRAHLIKSLDSWHFEPQNLPEEEVLFCAQILFESLFRIEHMREDIGVSLDDISVFLKHLQPLYCGHNSYHNFQHAVDVMQASQAFLCAAGVVPPVSILLDNDNCTWRPNKLGKERRLAFDLNNTCLFALYIVAIGHDVGHPGLTNMFMKNAKAPLSDVYDNKSALEQMHCALLIQAMRHHGLGKLLDRPDSGFRKMLAGIVLATDMSVHYQFIRDFQSLVDGREYSLDRRRLLLCQAIIKCADISNPSRPPGVSHYWANALMAEWTYQASLEKRWSLPPSVTPSECPLDQVRGQIFFIGSYAKPLMDLVAQAVPGILRFIFACQCTANLAMWVAREEVLSSSSAEDSPCPPVVTPSLRPPNDFITSFPLTLPAFVLTADEPLTCGEWHSTYPPSDSSSSSDFGSDVHVDPLVVFPSLSPPASPVPSVCSSYAPAPRSSSSSLASNTSDATQAMRAAYSASVRKKKSFHHRYSWNVSINSGSSTGVSSPPPLLATIPKAALLLTESTASNGATVASVTAVVSSPVGGENNGGLKVP</sequence>
<dbReference type="Pfam" id="PF00233">
    <property type="entry name" value="PDEase_I"/>
    <property type="match status" value="1"/>
</dbReference>
<evidence type="ECO:0000256" key="4">
    <source>
        <dbReference type="SAM" id="MobiDB-lite"/>
    </source>
</evidence>
<evidence type="ECO:0000313" key="6">
    <source>
        <dbReference type="EMBL" id="KAG1802265.1"/>
    </source>
</evidence>
<dbReference type="GeneID" id="64590985"/>
<name>A0A9P7DSW6_9AGAM</name>
<gene>
    <name evidence="6" type="ORF">HD556DRAFT_1228413</name>
</gene>
<evidence type="ECO:0000256" key="1">
    <source>
        <dbReference type="ARBA" id="ARBA00022723"/>
    </source>
</evidence>